<comment type="caution">
    <text evidence="1">The sequence shown here is derived from an EMBL/GenBank/DDBJ whole genome shotgun (WGS) entry which is preliminary data.</text>
</comment>
<gene>
    <name evidence="1" type="ORF">V6N11_066308</name>
</gene>
<evidence type="ECO:0000313" key="1">
    <source>
        <dbReference type="EMBL" id="KAK8489520.1"/>
    </source>
</evidence>
<proteinExistence type="predicted"/>
<sequence length="207" mass="23774">SAQPQDQDQVVEEGVDQLSRSALPVSAVAQSEKQAQVVEVDVGHRLESWVDTMQTQLHNSDREAEKETSPESIYNNMEMIHPLGDRSQGKKFPRLGSFNRRSGLDHLLVNEDWIMKFKDLSKFVLRSYTDSAFYKRIRLGPRPFKLINAWMEKDDCKRILEEVWSKSRIAFHGIALKLIKTKLALKQRNLNSYGTWKVEVLSMGVVG</sequence>
<dbReference type="Proteomes" id="UP001396334">
    <property type="component" value="Unassembled WGS sequence"/>
</dbReference>
<evidence type="ECO:0000313" key="2">
    <source>
        <dbReference type="Proteomes" id="UP001396334"/>
    </source>
</evidence>
<keyword evidence="2" id="KW-1185">Reference proteome</keyword>
<accession>A0ABR2A936</accession>
<protein>
    <submittedName>
        <fullName evidence="1">Uncharacterized protein</fullName>
    </submittedName>
</protein>
<dbReference type="EMBL" id="JBBPBN010000308">
    <property type="protein sequence ID" value="KAK8489520.1"/>
    <property type="molecule type" value="Genomic_DNA"/>
</dbReference>
<feature type="non-terminal residue" evidence="1">
    <location>
        <position position="1"/>
    </location>
</feature>
<organism evidence="1 2">
    <name type="scientific">Hibiscus sabdariffa</name>
    <name type="common">roselle</name>
    <dbReference type="NCBI Taxonomy" id="183260"/>
    <lineage>
        <taxon>Eukaryota</taxon>
        <taxon>Viridiplantae</taxon>
        <taxon>Streptophyta</taxon>
        <taxon>Embryophyta</taxon>
        <taxon>Tracheophyta</taxon>
        <taxon>Spermatophyta</taxon>
        <taxon>Magnoliopsida</taxon>
        <taxon>eudicotyledons</taxon>
        <taxon>Gunneridae</taxon>
        <taxon>Pentapetalae</taxon>
        <taxon>rosids</taxon>
        <taxon>malvids</taxon>
        <taxon>Malvales</taxon>
        <taxon>Malvaceae</taxon>
        <taxon>Malvoideae</taxon>
        <taxon>Hibiscus</taxon>
    </lineage>
</organism>
<name>A0ABR2A936_9ROSI</name>
<reference evidence="1 2" key="1">
    <citation type="journal article" date="2024" name="G3 (Bethesda)">
        <title>Genome assembly of Hibiscus sabdariffa L. provides insights into metabolisms of medicinal natural products.</title>
        <authorList>
            <person name="Kim T."/>
        </authorList>
    </citation>
    <scope>NUCLEOTIDE SEQUENCE [LARGE SCALE GENOMIC DNA]</scope>
    <source>
        <strain evidence="1">TK-2024</strain>
        <tissue evidence="1">Old leaves</tissue>
    </source>
</reference>